<dbReference type="Proteomes" id="UP000694520">
    <property type="component" value="Chromosome 14"/>
</dbReference>
<proteinExistence type="predicted"/>
<dbReference type="InterPro" id="IPR022728">
    <property type="entry name" value="Period_circadian-like_C"/>
</dbReference>
<dbReference type="GO" id="GO:0000122">
    <property type="term" value="P:negative regulation of transcription by RNA polymerase II"/>
    <property type="evidence" value="ECO:0007669"/>
    <property type="project" value="TreeGrafter"/>
</dbReference>
<feature type="compositionally biased region" description="Basic and acidic residues" evidence="3">
    <location>
        <begin position="24"/>
        <end position="35"/>
    </location>
</feature>
<dbReference type="InterPro" id="IPR050760">
    <property type="entry name" value="Period_circadian_regulator"/>
</dbReference>
<name>A0A8C0ABH5_BOSMU</name>
<dbReference type="PANTHER" id="PTHR11269">
    <property type="entry name" value="PERIOD CIRCADIAN PROTEIN"/>
    <property type="match status" value="1"/>
</dbReference>
<feature type="domain" description="Period circadian-like C-terminal" evidence="4">
    <location>
        <begin position="327"/>
        <end position="453"/>
    </location>
</feature>
<dbReference type="Pfam" id="PF12114">
    <property type="entry name" value="Period_C"/>
    <property type="match status" value="1"/>
</dbReference>
<evidence type="ECO:0000256" key="2">
    <source>
        <dbReference type="ARBA" id="ARBA00023242"/>
    </source>
</evidence>
<keyword evidence="2" id="KW-0539">Nucleus</keyword>
<dbReference type="GO" id="GO:0043153">
    <property type="term" value="P:entrainment of circadian clock by photoperiod"/>
    <property type="evidence" value="ECO:0007669"/>
    <property type="project" value="TreeGrafter"/>
</dbReference>
<feature type="compositionally biased region" description="Basic and acidic residues" evidence="3">
    <location>
        <begin position="256"/>
        <end position="268"/>
    </location>
</feature>
<dbReference type="PANTHER" id="PTHR11269:SF13">
    <property type="entry name" value="PERIOD CIRCADIAN PROTEIN HOMOLOG 3"/>
    <property type="match status" value="1"/>
</dbReference>
<feature type="region of interest" description="Disordered" evidence="3">
    <location>
        <begin position="14"/>
        <end position="35"/>
    </location>
</feature>
<organism evidence="5 6">
    <name type="scientific">Bos mutus grunniens</name>
    <name type="common">Wild yak</name>
    <name type="synonym">Bos grunniens</name>
    <dbReference type="NCBI Taxonomy" id="30521"/>
    <lineage>
        <taxon>Eukaryota</taxon>
        <taxon>Metazoa</taxon>
        <taxon>Chordata</taxon>
        <taxon>Craniata</taxon>
        <taxon>Vertebrata</taxon>
        <taxon>Euteleostomi</taxon>
        <taxon>Mammalia</taxon>
        <taxon>Eutheria</taxon>
        <taxon>Laurasiatheria</taxon>
        <taxon>Artiodactyla</taxon>
        <taxon>Ruminantia</taxon>
        <taxon>Pecora</taxon>
        <taxon>Bovidae</taxon>
        <taxon>Bovinae</taxon>
        <taxon>Bos</taxon>
    </lineage>
</organism>
<sequence>MSYHIPALKRKCISSTNTTSSSSEEDRQSHRADDIQALREHRPLACEPWTLSTHPAPLAAEAFKHSGLTKAVLSAHTQKEEQSYVDKFLEKILSSPYSSYLQQESRSKAKYLYVQGSSASRPTRSAGCKKGKHKRKKPLVWSDGSSAKDHFCPHPDGQPWSPGLIPALPLLATTSLGREHEVSITVLPRLPEPPLPSSLQCFPALPSAYFCIFVNIFLHDPSLSLPSHHSPSSEILSSVSAVAPNPGPPSSTVNPRSREEKWETRNEGHPLINSGSSSMLQLDLLQEDRPRSCASPETVCVSDANFQHTNEKVTVSGTKIDGFTTKKPSIASLHLVSPSGTGSSGSSINSAPSDDSSEISQDGQQSQDVQKKEPFPKLAEESIWRMIKQTPGRILMMHQVPGRVKEIVLKEDVEKLESMRWQQPQFSPGQREEIANVHSWIQRQTIPQEIDTQVSTAMTAVMC</sequence>
<reference evidence="5" key="1">
    <citation type="submission" date="2019-05" db="EMBL/GenBank/DDBJ databases">
        <authorList>
            <person name="Zhang S."/>
            <person name="Liu J."/>
        </authorList>
    </citation>
    <scope>NUCLEOTIDE SEQUENCE [LARGE SCALE GENOMIC DNA]</scope>
</reference>
<dbReference type="AlphaFoldDB" id="A0A8C0ABH5"/>
<protein>
    <recommendedName>
        <fullName evidence="4">Period circadian-like C-terminal domain-containing protein</fullName>
    </recommendedName>
</protein>
<feature type="compositionally biased region" description="Polar residues" evidence="3">
    <location>
        <begin position="358"/>
        <end position="368"/>
    </location>
</feature>
<comment type="subcellular location">
    <subcellularLocation>
        <location evidence="1">Nucleus</location>
    </subcellularLocation>
</comment>
<evidence type="ECO:0000313" key="6">
    <source>
        <dbReference type="Proteomes" id="UP000694520"/>
    </source>
</evidence>
<dbReference type="GeneTree" id="ENSGT00940000160817"/>
<dbReference type="GO" id="GO:0001222">
    <property type="term" value="F:transcription corepressor binding"/>
    <property type="evidence" value="ECO:0007669"/>
    <property type="project" value="TreeGrafter"/>
</dbReference>
<evidence type="ECO:0000313" key="5">
    <source>
        <dbReference type="Ensembl" id="ENSBGRP00000021594.1"/>
    </source>
</evidence>
<dbReference type="GO" id="GO:0005634">
    <property type="term" value="C:nucleus"/>
    <property type="evidence" value="ECO:0007669"/>
    <property type="project" value="UniProtKB-SubCell"/>
</dbReference>
<dbReference type="Ensembl" id="ENSBGRT00000024906.1">
    <property type="protein sequence ID" value="ENSBGRP00000021594.1"/>
    <property type="gene ID" value="ENSBGRG00000013473.1"/>
</dbReference>
<keyword evidence="6" id="KW-1185">Reference proteome</keyword>
<evidence type="ECO:0000256" key="1">
    <source>
        <dbReference type="ARBA" id="ARBA00004123"/>
    </source>
</evidence>
<evidence type="ECO:0000256" key="3">
    <source>
        <dbReference type="SAM" id="MobiDB-lite"/>
    </source>
</evidence>
<dbReference type="GO" id="GO:0032922">
    <property type="term" value="P:circadian regulation of gene expression"/>
    <property type="evidence" value="ECO:0007669"/>
    <property type="project" value="TreeGrafter"/>
</dbReference>
<accession>A0A8C0ABH5</accession>
<dbReference type="GO" id="GO:0005737">
    <property type="term" value="C:cytoplasm"/>
    <property type="evidence" value="ECO:0007669"/>
    <property type="project" value="TreeGrafter"/>
</dbReference>
<feature type="compositionally biased region" description="Low complexity" evidence="3">
    <location>
        <begin position="337"/>
        <end position="354"/>
    </location>
</feature>
<feature type="region of interest" description="Disordered" evidence="3">
    <location>
        <begin position="236"/>
        <end position="275"/>
    </location>
</feature>
<reference evidence="5" key="2">
    <citation type="submission" date="2025-08" db="UniProtKB">
        <authorList>
            <consortium name="Ensembl"/>
        </authorList>
    </citation>
    <scope>IDENTIFICATION</scope>
</reference>
<evidence type="ECO:0000259" key="4">
    <source>
        <dbReference type="Pfam" id="PF12114"/>
    </source>
</evidence>
<dbReference type="GO" id="GO:0000976">
    <property type="term" value="F:transcription cis-regulatory region binding"/>
    <property type="evidence" value="ECO:0007669"/>
    <property type="project" value="TreeGrafter"/>
</dbReference>
<feature type="region of interest" description="Disordered" evidence="3">
    <location>
        <begin position="334"/>
        <end position="375"/>
    </location>
</feature>
<reference evidence="5" key="3">
    <citation type="submission" date="2025-09" db="UniProtKB">
        <authorList>
            <consortium name="Ensembl"/>
        </authorList>
    </citation>
    <scope>IDENTIFICATION</scope>
</reference>